<keyword evidence="2" id="KW-0732">Signal</keyword>
<keyword evidence="4" id="KW-1185">Reference proteome</keyword>
<feature type="compositionally biased region" description="Low complexity" evidence="1">
    <location>
        <begin position="182"/>
        <end position="191"/>
    </location>
</feature>
<dbReference type="Proteomes" id="UP000230002">
    <property type="component" value="Unassembled WGS sequence"/>
</dbReference>
<dbReference type="OrthoDB" id="2507450at2759"/>
<dbReference type="AlphaFoldDB" id="A0A2G8SQ28"/>
<proteinExistence type="predicted"/>
<feature type="chain" id="PRO_5013856380" description="Transporter" evidence="2">
    <location>
        <begin position="25"/>
        <end position="768"/>
    </location>
</feature>
<sequence>MAFSKSQAVLVALSVLASTQGAFARMKWLERDNRPVLLNPRRFGQEHPAVIDKLGAACPGQVCGVLSGQAITPLLAAQPECSQQDMADAIIDAAQQFDDTTKANMIALAVEYRQVEKNTPPDFTTNPPTNRNSVFCQKAPKNSQLNGLVQAQDPANDPNIFFDPATQKSVTKGSQANTFPFGTSGSDDSDATSTASQVLVATSTSAAASASASSDCDTVVTVTVTATAAATDAASTSASASQPSASAAASGNIGDFGSCTVPQITFAAGLDGRKETAFEPTDLTSYNHGSAQGIDIITQFICDTLTNSCGADATAKATCQTAKAAADTGAAKTGEQADLFNAAFGITTNFADVVAIDDQGNAIPGTGSVDNQNAITNGTGGIGDFGSCTVPQITFAVGLDNRKETAFEPTDLTSYNHGSAQNIDIITQFICDTLTNSCGADATAKATCQRARTAADTGAAKTGVQADLFNAVFGITTNFASVAAVDDQGNVIAGSTGSATAAAAASTNNAAAATSTTAAAAATTTAAASGSSSGIGDFGSCSVPQITFAVGLDNRKETAFEPTDLKSYNHGSAQNIDIITQFICDTLTNSCGADATAKATCQTARAAADTGAAKTGVQADLFNAVFGITTNFASVAVVDDTGKTIAAGSSGAVATTTAAAAATTTAAAATTTSAAAAATSTAAAATGQNLQTFTGALGGVTAPAVTATSDGQFQVDGNSAFKDLSNALTRSCDVQHNKCANAANASGNQGDLTVAACGDQQTQCDAAH</sequence>
<dbReference type="EMBL" id="AYKW01000003">
    <property type="protein sequence ID" value="PIL35678.1"/>
    <property type="molecule type" value="Genomic_DNA"/>
</dbReference>
<evidence type="ECO:0000256" key="1">
    <source>
        <dbReference type="SAM" id="MobiDB-lite"/>
    </source>
</evidence>
<gene>
    <name evidence="3" type="ORF">GSI_02408</name>
</gene>
<accession>A0A2G8SQ28</accession>
<feature type="signal peptide" evidence="2">
    <location>
        <begin position="1"/>
        <end position="24"/>
    </location>
</feature>
<protein>
    <recommendedName>
        <fullName evidence="5">Transporter</fullName>
    </recommendedName>
</protein>
<feature type="compositionally biased region" description="Polar residues" evidence="1">
    <location>
        <begin position="166"/>
        <end position="181"/>
    </location>
</feature>
<evidence type="ECO:0008006" key="5">
    <source>
        <dbReference type="Google" id="ProtNLM"/>
    </source>
</evidence>
<name>A0A2G8SQ28_9APHY</name>
<evidence type="ECO:0000313" key="4">
    <source>
        <dbReference type="Proteomes" id="UP000230002"/>
    </source>
</evidence>
<comment type="caution">
    <text evidence="3">The sequence shown here is derived from an EMBL/GenBank/DDBJ whole genome shotgun (WGS) entry which is preliminary data.</text>
</comment>
<evidence type="ECO:0000256" key="2">
    <source>
        <dbReference type="SAM" id="SignalP"/>
    </source>
</evidence>
<dbReference type="STRING" id="1077348.A0A2G8SQ28"/>
<organism evidence="3 4">
    <name type="scientific">Ganoderma sinense ZZ0214-1</name>
    <dbReference type="NCBI Taxonomy" id="1077348"/>
    <lineage>
        <taxon>Eukaryota</taxon>
        <taxon>Fungi</taxon>
        <taxon>Dikarya</taxon>
        <taxon>Basidiomycota</taxon>
        <taxon>Agaricomycotina</taxon>
        <taxon>Agaricomycetes</taxon>
        <taxon>Polyporales</taxon>
        <taxon>Polyporaceae</taxon>
        <taxon>Ganoderma</taxon>
    </lineage>
</organism>
<feature type="region of interest" description="Disordered" evidence="1">
    <location>
        <begin position="164"/>
        <end position="191"/>
    </location>
</feature>
<evidence type="ECO:0000313" key="3">
    <source>
        <dbReference type="EMBL" id="PIL35678.1"/>
    </source>
</evidence>
<reference evidence="3 4" key="1">
    <citation type="journal article" date="2015" name="Sci. Rep.">
        <title>Chromosome-level genome map provides insights into diverse defense mechanisms in the medicinal fungus Ganoderma sinense.</title>
        <authorList>
            <person name="Zhu Y."/>
            <person name="Xu J."/>
            <person name="Sun C."/>
            <person name="Zhou S."/>
            <person name="Xu H."/>
            <person name="Nelson D.R."/>
            <person name="Qian J."/>
            <person name="Song J."/>
            <person name="Luo H."/>
            <person name="Xiang L."/>
            <person name="Li Y."/>
            <person name="Xu Z."/>
            <person name="Ji A."/>
            <person name="Wang L."/>
            <person name="Lu S."/>
            <person name="Hayward A."/>
            <person name="Sun W."/>
            <person name="Li X."/>
            <person name="Schwartz D.C."/>
            <person name="Wang Y."/>
            <person name="Chen S."/>
        </authorList>
    </citation>
    <scope>NUCLEOTIDE SEQUENCE [LARGE SCALE GENOMIC DNA]</scope>
    <source>
        <strain evidence="3 4">ZZ0214-1</strain>
    </source>
</reference>